<evidence type="ECO:0000259" key="13">
    <source>
        <dbReference type="Pfam" id="PF09334"/>
    </source>
</evidence>
<dbReference type="NCBIfam" id="TIGR00398">
    <property type="entry name" value="metG"/>
    <property type="match status" value="1"/>
</dbReference>
<accession>A0A917L6G2</accession>
<dbReference type="CDD" id="cd00814">
    <property type="entry name" value="MetRS_core"/>
    <property type="match status" value="1"/>
</dbReference>
<feature type="binding site" evidence="11">
    <location>
        <position position="348"/>
    </location>
    <ligand>
        <name>ATP</name>
        <dbReference type="ChEBI" id="CHEBI:30616"/>
    </ligand>
</feature>
<dbReference type="HAMAP" id="MF_00098">
    <property type="entry name" value="Met_tRNA_synth_type1"/>
    <property type="match status" value="1"/>
</dbReference>
<evidence type="ECO:0000313" key="16">
    <source>
        <dbReference type="Proteomes" id="UP000625682"/>
    </source>
</evidence>
<dbReference type="PANTHER" id="PTHR45765">
    <property type="entry name" value="METHIONINE--TRNA LIGASE"/>
    <property type="match status" value="1"/>
</dbReference>
<dbReference type="InterPro" id="IPR041872">
    <property type="entry name" value="Anticodon_Met"/>
</dbReference>
<keyword evidence="11" id="KW-0862">Zinc</keyword>
<dbReference type="Pfam" id="PF09334">
    <property type="entry name" value="tRNA-synt_1g"/>
    <property type="match status" value="1"/>
</dbReference>
<dbReference type="GO" id="GO:0006431">
    <property type="term" value="P:methionyl-tRNA aminoacylation"/>
    <property type="evidence" value="ECO:0007669"/>
    <property type="project" value="UniProtKB-UniRule"/>
</dbReference>
<evidence type="ECO:0000256" key="1">
    <source>
        <dbReference type="ARBA" id="ARBA00003314"/>
    </source>
</evidence>
<evidence type="ECO:0000256" key="6">
    <source>
        <dbReference type="ARBA" id="ARBA00022741"/>
    </source>
</evidence>
<name>A0A917L6G2_9ACTN</name>
<feature type="binding site" evidence="11">
    <location>
        <position position="156"/>
    </location>
    <ligand>
        <name>Zn(2+)</name>
        <dbReference type="ChEBI" id="CHEBI:29105"/>
    </ligand>
</feature>
<evidence type="ECO:0000256" key="11">
    <source>
        <dbReference type="HAMAP-Rule" id="MF_00098"/>
    </source>
</evidence>
<feature type="coiled-coil region" evidence="12">
    <location>
        <begin position="434"/>
        <end position="461"/>
    </location>
</feature>
<evidence type="ECO:0000259" key="14">
    <source>
        <dbReference type="Pfam" id="PF19303"/>
    </source>
</evidence>
<dbReference type="SUPFAM" id="SSF52374">
    <property type="entry name" value="Nucleotidylyl transferase"/>
    <property type="match status" value="1"/>
</dbReference>
<keyword evidence="16" id="KW-1185">Reference proteome</keyword>
<comment type="function">
    <text evidence="1 11">Is required not only for elongation of protein synthesis but also for the initiation of all mRNA translation through initiator tRNA(fMet) aminoacylation.</text>
</comment>
<evidence type="ECO:0000256" key="8">
    <source>
        <dbReference type="ARBA" id="ARBA00022917"/>
    </source>
</evidence>
<dbReference type="Gene3D" id="2.20.28.20">
    <property type="entry name" value="Methionyl-tRNA synthetase, Zn-domain"/>
    <property type="match status" value="1"/>
</dbReference>
<dbReference type="SUPFAM" id="SSF57770">
    <property type="entry name" value="Methionyl-tRNA synthetase (MetRS), Zn-domain"/>
    <property type="match status" value="1"/>
</dbReference>
<evidence type="ECO:0000256" key="5">
    <source>
        <dbReference type="ARBA" id="ARBA00022598"/>
    </source>
</evidence>
<feature type="short sequence motif" description="'HIGH' region" evidence="11">
    <location>
        <begin position="11"/>
        <end position="21"/>
    </location>
</feature>
<dbReference type="SUPFAM" id="SSF47323">
    <property type="entry name" value="Anticodon-binding domain of a subclass of class I aminoacyl-tRNA synthetases"/>
    <property type="match status" value="1"/>
</dbReference>
<dbReference type="EMBL" id="BMMU01000016">
    <property type="protein sequence ID" value="GGJ45471.1"/>
    <property type="molecule type" value="Genomic_DNA"/>
</dbReference>
<sequence>MARHLITSALPYINGIKHLGNMVGSMLPADVYSRYLRQRGHDVLYICATDEHGTPAELAAKEQGIPVAEFCAQAHDAQKAVYDGFALAFDHFGRSSSPQNVEITQHFARRLGENGFIEERAIRQVYSPTDGRFLPDRYVEGTCPHCGYDKARGDQCENCTRVLDPTDLIDPRSAISGSTDLEVRETKHLFLLQSKLQHEVEEWVTAHEGRWPHLASSIARKWLTEGLHDRAITRDLDWGVPVPADTWPELAAEGKVFYVWFDAPIEYIGATKEWSDEQPETRDWKSWWYEADAGDNPVHYTEFMAKDNVPFHTVMFPATQLGVREPWKKVDVVKAFNWLTYYGGKFSTSQKRGVFTDQALSILPADYWRYFLIANAPESDDSSFTWEHFTATVNKDLADTLGNFVNRVLSFSKKRFGDEVPAGSAAGEAEAKLGEQIAELLAEYENQLEALQFRKAAAALRALWSAGNSYLEEKAPWLEIKTDQDGAALTLRTAMNLIHLYAVVSEPFIPATSATMRAAFALRGDTKTWVTADEAKSLSAVPAGTAFTVPPVLFAKLTDEDLETYKERFGGASE</sequence>
<feature type="binding site" evidence="11">
    <location>
        <position position="143"/>
    </location>
    <ligand>
        <name>Zn(2+)</name>
        <dbReference type="ChEBI" id="CHEBI:29105"/>
    </ligand>
</feature>
<evidence type="ECO:0000256" key="12">
    <source>
        <dbReference type="SAM" id="Coils"/>
    </source>
</evidence>
<evidence type="ECO:0000256" key="3">
    <source>
        <dbReference type="ARBA" id="ARBA00008258"/>
    </source>
</evidence>
<feature type="domain" description="Methionyl/Leucyl tRNA synthetase" evidence="13">
    <location>
        <begin position="4"/>
        <end position="409"/>
    </location>
</feature>
<keyword evidence="8 11" id="KW-0648">Protein biosynthesis</keyword>
<keyword evidence="5 11" id="KW-0436">Ligase</keyword>
<feature type="domain" description="Methionyl-tRNA synthetase anticodon-binding" evidence="14">
    <location>
        <begin position="420"/>
        <end position="573"/>
    </location>
</feature>
<organism evidence="15 16">
    <name type="scientific">Streptomyces lacrimifluminis</name>
    <dbReference type="NCBI Taxonomy" id="1500077"/>
    <lineage>
        <taxon>Bacteria</taxon>
        <taxon>Bacillati</taxon>
        <taxon>Actinomycetota</taxon>
        <taxon>Actinomycetes</taxon>
        <taxon>Kitasatosporales</taxon>
        <taxon>Streptomycetaceae</taxon>
        <taxon>Streptomyces</taxon>
    </lineage>
</organism>
<dbReference type="GO" id="GO:0046872">
    <property type="term" value="F:metal ion binding"/>
    <property type="evidence" value="ECO:0007669"/>
    <property type="project" value="UniProtKB-KW"/>
</dbReference>
<evidence type="ECO:0000256" key="7">
    <source>
        <dbReference type="ARBA" id="ARBA00022840"/>
    </source>
</evidence>
<dbReference type="Gene3D" id="3.40.50.620">
    <property type="entry name" value="HUPs"/>
    <property type="match status" value="1"/>
</dbReference>
<dbReference type="Pfam" id="PF19303">
    <property type="entry name" value="Anticodon_3"/>
    <property type="match status" value="1"/>
</dbReference>
<dbReference type="GO" id="GO:0005829">
    <property type="term" value="C:cytosol"/>
    <property type="evidence" value="ECO:0007669"/>
    <property type="project" value="TreeGrafter"/>
</dbReference>
<dbReference type="RefSeq" id="WP_189149421.1">
    <property type="nucleotide sequence ID" value="NZ_BAABER010000014.1"/>
</dbReference>
<keyword evidence="4 11" id="KW-0963">Cytoplasm</keyword>
<evidence type="ECO:0000256" key="2">
    <source>
        <dbReference type="ARBA" id="ARBA00004496"/>
    </source>
</evidence>
<proteinExistence type="inferred from homology"/>
<feature type="binding site" evidence="11">
    <location>
        <position position="159"/>
    </location>
    <ligand>
        <name>Zn(2+)</name>
        <dbReference type="ChEBI" id="CHEBI:29105"/>
    </ligand>
</feature>
<keyword evidence="9 11" id="KW-0030">Aminoacyl-tRNA synthetase</keyword>
<keyword evidence="7 11" id="KW-0067">ATP-binding</keyword>
<evidence type="ECO:0000256" key="4">
    <source>
        <dbReference type="ARBA" id="ARBA00022490"/>
    </source>
</evidence>
<dbReference type="Gene3D" id="1.10.730.10">
    <property type="entry name" value="Isoleucyl-tRNA Synthetase, Domain 1"/>
    <property type="match status" value="1"/>
</dbReference>
<evidence type="ECO:0000313" key="15">
    <source>
        <dbReference type="EMBL" id="GGJ45471.1"/>
    </source>
</evidence>
<protein>
    <recommendedName>
        <fullName evidence="11">Methionine--tRNA ligase</fullName>
        <ecNumber evidence="11">6.1.1.10</ecNumber>
    </recommendedName>
    <alternativeName>
        <fullName evidence="11">Methionyl-tRNA synthetase</fullName>
        <shortName evidence="11">MetRS</shortName>
    </alternativeName>
</protein>
<dbReference type="InterPro" id="IPR029038">
    <property type="entry name" value="MetRS_Zn"/>
</dbReference>
<dbReference type="InterPro" id="IPR023458">
    <property type="entry name" value="Met-tRNA_ligase_1"/>
</dbReference>
<dbReference type="EC" id="6.1.1.10" evidence="11"/>
<dbReference type="GO" id="GO:0017101">
    <property type="term" value="C:aminoacyl-tRNA synthetase multienzyme complex"/>
    <property type="evidence" value="ECO:0007669"/>
    <property type="project" value="TreeGrafter"/>
</dbReference>
<comment type="similarity">
    <text evidence="3 11">Belongs to the class-I aminoacyl-tRNA synthetase family. MetG type 1 subfamily.</text>
</comment>
<comment type="catalytic activity">
    <reaction evidence="10 11">
        <text>tRNA(Met) + L-methionine + ATP = L-methionyl-tRNA(Met) + AMP + diphosphate</text>
        <dbReference type="Rhea" id="RHEA:13481"/>
        <dbReference type="Rhea" id="RHEA-COMP:9667"/>
        <dbReference type="Rhea" id="RHEA-COMP:9698"/>
        <dbReference type="ChEBI" id="CHEBI:30616"/>
        <dbReference type="ChEBI" id="CHEBI:33019"/>
        <dbReference type="ChEBI" id="CHEBI:57844"/>
        <dbReference type="ChEBI" id="CHEBI:78442"/>
        <dbReference type="ChEBI" id="CHEBI:78530"/>
        <dbReference type="ChEBI" id="CHEBI:456215"/>
        <dbReference type="EC" id="6.1.1.10"/>
    </reaction>
</comment>
<comment type="subunit">
    <text evidence="11">Monomer.</text>
</comment>
<comment type="caution">
    <text evidence="15">The sequence shown here is derived from an EMBL/GenBank/DDBJ whole genome shotgun (WGS) entry which is preliminary data.</text>
</comment>
<keyword evidence="12" id="KW-0175">Coiled coil</keyword>
<dbReference type="PANTHER" id="PTHR45765:SF1">
    <property type="entry name" value="METHIONINE--TRNA LIGASE, CYTOPLASMIC"/>
    <property type="match status" value="1"/>
</dbReference>
<reference evidence="15" key="2">
    <citation type="submission" date="2020-09" db="EMBL/GenBank/DDBJ databases">
        <authorList>
            <person name="Sun Q."/>
            <person name="Zhou Y."/>
        </authorList>
    </citation>
    <scope>NUCLEOTIDE SEQUENCE</scope>
    <source>
        <strain evidence="15">CGMCC 4.7272</strain>
    </source>
</reference>
<evidence type="ECO:0000256" key="9">
    <source>
        <dbReference type="ARBA" id="ARBA00023146"/>
    </source>
</evidence>
<comment type="cofactor">
    <cofactor evidence="11">
        <name>Zn(2+)</name>
        <dbReference type="ChEBI" id="CHEBI:29105"/>
    </cofactor>
    <text evidence="11">Binds 1 zinc ion per subunit.</text>
</comment>
<dbReference type="Proteomes" id="UP000625682">
    <property type="component" value="Unassembled WGS sequence"/>
</dbReference>
<dbReference type="InterPro" id="IPR009080">
    <property type="entry name" value="tRNAsynth_Ia_anticodon-bd"/>
</dbReference>
<reference evidence="15" key="1">
    <citation type="journal article" date="2014" name="Int. J. Syst. Evol. Microbiol.">
        <title>Complete genome sequence of Corynebacterium casei LMG S-19264T (=DSM 44701T), isolated from a smear-ripened cheese.</title>
        <authorList>
            <consortium name="US DOE Joint Genome Institute (JGI-PGF)"/>
            <person name="Walter F."/>
            <person name="Albersmeier A."/>
            <person name="Kalinowski J."/>
            <person name="Ruckert C."/>
        </authorList>
    </citation>
    <scope>NUCLEOTIDE SEQUENCE</scope>
    <source>
        <strain evidence="15">CGMCC 4.7272</strain>
    </source>
</reference>
<dbReference type="InterPro" id="IPR014758">
    <property type="entry name" value="Met-tRNA_synth"/>
</dbReference>
<dbReference type="PRINTS" id="PR01041">
    <property type="entry name" value="TRNASYNTHMET"/>
</dbReference>
<dbReference type="CDD" id="cd07957">
    <property type="entry name" value="Anticodon_Ia_Met"/>
    <property type="match status" value="1"/>
</dbReference>
<feature type="binding site" evidence="11">
    <location>
        <position position="146"/>
    </location>
    <ligand>
        <name>Zn(2+)</name>
        <dbReference type="ChEBI" id="CHEBI:29105"/>
    </ligand>
</feature>
<dbReference type="AlphaFoldDB" id="A0A917L6G2"/>
<keyword evidence="6 11" id="KW-0547">Nucleotide-binding</keyword>
<dbReference type="InterPro" id="IPR014729">
    <property type="entry name" value="Rossmann-like_a/b/a_fold"/>
</dbReference>
<dbReference type="GO" id="GO:0005524">
    <property type="term" value="F:ATP binding"/>
    <property type="evidence" value="ECO:0007669"/>
    <property type="project" value="UniProtKB-UniRule"/>
</dbReference>
<comment type="subcellular location">
    <subcellularLocation>
        <location evidence="2 11">Cytoplasm</location>
    </subcellularLocation>
</comment>
<dbReference type="InterPro" id="IPR033911">
    <property type="entry name" value="MetRS_core"/>
</dbReference>
<gene>
    <name evidence="11 15" type="primary">metG</name>
    <name evidence="15" type="ORF">GCM10012282_47930</name>
</gene>
<dbReference type="InterPro" id="IPR015413">
    <property type="entry name" value="Methionyl/Leucyl_tRNA_Synth"/>
</dbReference>
<keyword evidence="11" id="KW-0479">Metal-binding</keyword>
<dbReference type="GO" id="GO:0004825">
    <property type="term" value="F:methionine-tRNA ligase activity"/>
    <property type="evidence" value="ECO:0007669"/>
    <property type="project" value="UniProtKB-UniRule"/>
</dbReference>
<dbReference type="FunFam" id="2.20.28.20:FF:000001">
    <property type="entry name" value="Methionine--tRNA ligase"/>
    <property type="match status" value="1"/>
</dbReference>
<evidence type="ECO:0000256" key="10">
    <source>
        <dbReference type="ARBA" id="ARBA00047364"/>
    </source>
</evidence>
<feature type="short sequence motif" description="'KMSKS' region" evidence="11">
    <location>
        <begin position="345"/>
        <end position="349"/>
    </location>
</feature>